<protein>
    <submittedName>
        <fullName evidence="1">Uncharacterized protein</fullName>
    </submittedName>
</protein>
<accession>A0ABY0LXJ8</accession>
<comment type="caution">
    <text evidence="1">The sequence shown here is derived from an EMBL/GenBank/DDBJ whole genome shotgun (WGS) entry which is preliminary data.</text>
</comment>
<reference evidence="1 2" key="1">
    <citation type="submission" date="2016-10" db="EMBL/GenBank/DDBJ databases">
        <authorList>
            <person name="Varghese N."/>
            <person name="Submissions S."/>
        </authorList>
    </citation>
    <scope>NUCLEOTIDE SEQUENCE [LARGE SCALE GENOMIC DNA]</scope>
    <source>
        <strain evidence="1 2">CGMCC 1.6859</strain>
    </source>
</reference>
<dbReference type="Proteomes" id="UP000199307">
    <property type="component" value="Unassembled WGS sequence"/>
</dbReference>
<name>A0ABY0LXJ8_9FLAO</name>
<organism evidence="1 2">
    <name type="scientific">Flavobacterium anhuiense</name>
    <dbReference type="NCBI Taxonomy" id="459526"/>
    <lineage>
        <taxon>Bacteria</taxon>
        <taxon>Pseudomonadati</taxon>
        <taxon>Bacteroidota</taxon>
        <taxon>Flavobacteriia</taxon>
        <taxon>Flavobacteriales</taxon>
        <taxon>Flavobacteriaceae</taxon>
        <taxon>Flavobacterium</taxon>
    </lineage>
</organism>
<sequence length="86" mass="10500">MNIYNCLSAEYRKWKYILYSRLKPWAMFLMELKSLRSYLWKFASPIRYHSGSPRNENKRSVEISAIRTKIRSNMSKKNREFVEEKT</sequence>
<evidence type="ECO:0000313" key="2">
    <source>
        <dbReference type="Proteomes" id="UP000199307"/>
    </source>
</evidence>
<keyword evidence="2" id="KW-1185">Reference proteome</keyword>
<gene>
    <name evidence="1" type="ORF">SAMN02927916_3274</name>
</gene>
<dbReference type="EMBL" id="FMVC01000005">
    <property type="protein sequence ID" value="SCY76721.1"/>
    <property type="molecule type" value="Genomic_DNA"/>
</dbReference>
<proteinExistence type="predicted"/>
<evidence type="ECO:0000313" key="1">
    <source>
        <dbReference type="EMBL" id="SCY76721.1"/>
    </source>
</evidence>